<keyword evidence="2" id="KW-1185">Reference proteome</keyword>
<evidence type="ECO:0000313" key="1">
    <source>
        <dbReference type="EMBL" id="KAA5545990.1"/>
    </source>
</evidence>
<gene>
    <name evidence="1" type="ORF">FYK55_03505</name>
</gene>
<sequence>MPKIATHNYVFVFFVALHVGSMHDCAAQDGGNSAKFASRFRRVKPLIHRRVEIGTVSKPAEAAWNRLESAADSRGELFSPREFADFLIDNQFELERQDIAHLCSLYQTLQEPPKKWTAIVESHISRGDAAVPARYEFEIAYNQYPTNLHVRSFHDGKRCTTSATRRDFGDTTAFATTATDGKHLMRFSREGYRCDQPIETAREEWNADITLFRGYHQAIRKDNPFFLYFPDTFQSCYDIEGTVTPVAELKSRVWEATETLNGKTVFFCGSPITYMTFDVHSGDLLRFSSGEYVLSNGGLRPGAADRQNSVSFASHEHFDRLGRVPTETTINVGGGITSVHLLDASRVSAATDGIVEATIPINAYVLDRVRGVKYIKHGEKGSVPKAKEN</sequence>
<protein>
    <submittedName>
        <fullName evidence="1">Uncharacterized protein</fullName>
    </submittedName>
</protein>
<proteinExistence type="predicted"/>
<dbReference type="Proteomes" id="UP000324479">
    <property type="component" value="Unassembled WGS sequence"/>
</dbReference>
<accession>A0A5M6DID3</accession>
<comment type="caution">
    <text evidence="1">The sequence shown here is derived from an EMBL/GenBank/DDBJ whole genome shotgun (WGS) entry which is preliminary data.</text>
</comment>
<dbReference type="AlphaFoldDB" id="A0A5M6DID3"/>
<reference evidence="1 2" key="1">
    <citation type="submission" date="2019-08" db="EMBL/GenBank/DDBJ databases">
        <authorList>
            <person name="Dhanesh K."/>
            <person name="Kumar G."/>
            <person name="Sasikala C."/>
            <person name="Venkata Ramana C."/>
        </authorList>
    </citation>
    <scope>NUCLEOTIDE SEQUENCE [LARGE SCALE GENOMIC DNA]</scope>
    <source>
        <strain evidence="1 2">JC645</strain>
    </source>
</reference>
<name>A0A5M6DID3_9BACT</name>
<dbReference type="EMBL" id="VWOX01000002">
    <property type="protein sequence ID" value="KAA5545990.1"/>
    <property type="molecule type" value="Genomic_DNA"/>
</dbReference>
<organism evidence="1 2">
    <name type="scientific">Roseiconus nitratireducens</name>
    <dbReference type="NCBI Taxonomy" id="2605748"/>
    <lineage>
        <taxon>Bacteria</taxon>
        <taxon>Pseudomonadati</taxon>
        <taxon>Planctomycetota</taxon>
        <taxon>Planctomycetia</taxon>
        <taxon>Pirellulales</taxon>
        <taxon>Pirellulaceae</taxon>
        <taxon>Roseiconus</taxon>
    </lineage>
</organism>
<evidence type="ECO:0000313" key="2">
    <source>
        <dbReference type="Proteomes" id="UP000324479"/>
    </source>
</evidence>
<dbReference type="RefSeq" id="WP_150074944.1">
    <property type="nucleotide sequence ID" value="NZ_VWOX01000002.1"/>
</dbReference>